<dbReference type="PROSITE" id="PS00392">
    <property type="entry name" value="DDC_GAD_HDC_YDC"/>
    <property type="match status" value="1"/>
</dbReference>
<dbReference type="AlphaFoldDB" id="A0AAJ2NMP2"/>
<keyword evidence="3" id="KW-0210">Decarboxylase</keyword>
<dbReference type="PANTHER" id="PTHR45677:SF8">
    <property type="entry name" value="CYSTEINE SULFINIC ACID DECARBOXYLASE"/>
    <property type="match status" value="1"/>
</dbReference>
<comment type="cofactor">
    <cofactor evidence="1 6 7">
        <name>pyridoxal 5'-phosphate</name>
        <dbReference type="ChEBI" id="CHEBI:597326"/>
    </cofactor>
</comment>
<keyword evidence="8" id="KW-0808">Transferase</keyword>
<dbReference type="Proteomes" id="UP001285636">
    <property type="component" value="Unassembled WGS sequence"/>
</dbReference>
<gene>
    <name evidence="8" type="ORF">RYX45_04840</name>
</gene>
<keyword evidence="8" id="KW-0032">Aminotransferase</keyword>
<dbReference type="Pfam" id="PF00282">
    <property type="entry name" value="Pyridoxal_deC"/>
    <property type="match status" value="1"/>
</dbReference>
<dbReference type="GO" id="GO:0008483">
    <property type="term" value="F:transaminase activity"/>
    <property type="evidence" value="ECO:0007669"/>
    <property type="project" value="UniProtKB-KW"/>
</dbReference>
<keyword evidence="5 7" id="KW-0456">Lyase</keyword>
<dbReference type="Gene3D" id="3.90.1150.10">
    <property type="entry name" value="Aspartate Aminotransferase, domain 1"/>
    <property type="match status" value="1"/>
</dbReference>
<dbReference type="CDD" id="cd06450">
    <property type="entry name" value="DOPA_deC_like"/>
    <property type="match status" value="1"/>
</dbReference>
<evidence type="ECO:0000313" key="8">
    <source>
        <dbReference type="EMBL" id="MDV2884495.1"/>
    </source>
</evidence>
<dbReference type="Gene3D" id="3.40.640.10">
    <property type="entry name" value="Type I PLP-dependent aspartate aminotransferase-like (Major domain)"/>
    <property type="match status" value="1"/>
</dbReference>
<dbReference type="InterPro" id="IPR002129">
    <property type="entry name" value="PyrdxlP-dep_de-COase"/>
</dbReference>
<dbReference type="InterPro" id="IPR015421">
    <property type="entry name" value="PyrdxlP-dep_Trfase_major"/>
</dbReference>
<reference evidence="8" key="1">
    <citation type="submission" date="2023-10" db="EMBL/GenBank/DDBJ databases">
        <title>Screening of Alkalihalophilus pseudofirmusBZ-TG-HK211 and Its Alleviation of Salt Stress on Rapeseed Growth.</title>
        <authorList>
            <person name="Zhao B."/>
            <person name="Guo T."/>
        </authorList>
    </citation>
    <scope>NUCLEOTIDE SEQUENCE</scope>
    <source>
        <strain evidence="8">BZ-TG-HK211</strain>
    </source>
</reference>
<dbReference type="InterPro" id="IPR015424">
    <property type="entry name" value="PyrdxlP-dep_Trfase"/>
</dbReference>
<proteinExistence type="inferred from homology"/>
<evidence type="ECO:0000256" key="5">
    <source>
        <dbReference type="ARBA" id="ARBA00023239"/>
    </source>
</evidence>
<evidence type="ECO:0000256" key="1">
    <source>
        <dbReference type="ARBA" id="ARBA00001933"/>
    </source>
</evidence>
<dbReference type="SUPFAM" id="SSF53383">
    <property type="entry name" value="PLP-dependent transferases"/>
    <property type="match status" value="1"/>
</dbReference>
<evidence type="ECO:0000256" key="4">
    <source>
        <dbReference type="ARBA" id="ARBA00022898"/>
    </source>
</evidence>
<dbReference type="RefSeq" id="WP_323465995.1">
    <property type="nucleotide sequence ID" value="NZ_CP144224.1"/>
</dbReference>
<dbReference type="GO" id="GO:0005737">
    <property type="term" value="C:cytoplasm"/>
    <property type="evidence" value="ECO:0007669"/>
    <property type="project" value="TreeGrafter"/>
</dbReference>
<dbReference type="InterPro" id="IPR015422">
    <property type="entry name" value="PyrdxlP-dep_Trfase_small"/>
</dbReference>
<protein>
    <submittedName>
        <fullName evidence="8">Aspartate aminotransferase family protein</fullName>
    </submittedName>
</protein>
<organism evidence="8 9">
    <name type="scientific">Alkalihalophilus pseudofirmus</name>
    <name type="common">Bacillus pseudofirmus</name>
    <dbReference type="NCBI Taxonomy" id="79885"/>
    <lineage>
        <taxon>Bacteria</taxon>
        <taxon>Bacillati</taxon>
        <taxon>Bacillota</taxon>
        <taxon>Bacilli</taxon>
        <taxon>Bacillales</taxon>
        <taxon>Bacillaceae</taxon>
        <taxon>Alkalihalophilus</taxon>
    </lineage>
</organism>
<feature type="modified residue" description="N6-(pyridoxal phosphate)lysine" evidence="6">
    <location>
        <position position="329"/>
    </location>
</feature>
<dbReference type="PANTHER" id="PTHR45677">
    <property type="entry name" value="GLUTAMATE DECARBOXYLASE-RELATED"/>
    <property type="match status" value="1"/>
</dbReference>
<dbReference type="GO" id="GO:0004058">
    <property type="term" value="F:aromatic-L-amino-acid decarboxylase activity"/>
    <property type="evidence" value="ECO:0007669"/>
    <property type="project" value="UniProtKB-ARBA"/>
</dbReference>
<name>A0AAJ2NMP2_ALKPS</name>
<comment type="caution">
    <text evidence="8">The sequence shown here is derived from an EMBL/GenBank/DDBJ whole genome shotgun (WGS) entry which is preliminary data.</text>
</comment>
<comment type="similarity">
    <text evidence="2 7">Belongs to the group II decarboxylase family.</text>
</comment>
<evidence type="ECO:0000256" key="3">
    <source>
        <dbReference type="ARBA" id="ARBA00022793"/>
    </source>
</evidence>
<evidence type="ECO:0000256" key="6">
    <source>
        <dbReference type="PIRSR" id="PIRSR602129-50"/>
    </source>
</evidence>
<dbReference type="InterPro" id="IPR021115">
    <property type="entry name" value="Pyridoxal-P_BS"/>
</dbReference>
<sequence>MELTQLEEFKTSLINNNHFKRFFPQKDIESMSEYHAAIQTAKDVFSQIVTSQSHPYTGLSQASIKQGLELAFQDIVPERGLSIGKVMEKIGETVTAHSIQVTNSRCLAHLHCPPLTSALAAEVLISASNQSMDSWDQSTSATVVEEKMVKWLRDLFYEDKTANGVFTSGGTQSNLMGLLLARDHFLYKKFHWDTQQNGLPKEAGRMRIFCSADAHFTVRQSAFLLGLGEQAVIPVETDQHHRMSIDKLKEKLHQAEKENLIPFAIIATAGTTDFGSIDPLNDIARVADQYNVWLHVDAAYGGALMLSEQHSHKLEGIKEADSITVDFHKLFYQPISCGAFLLKNEEHFNYLKLHADYLNPEEDENDGIPNLVTKSIQTTRRFDALKLFASLQVLGKDTFAQMVDYTIDLAQHTAALLEEDSNFEIIHQPEINAVVYRYFPKEHREDPDWLNDANAFIRTKLFESGAAVIAKTRVNESIYLKFTLLNPLTTIEDIKEIINYMKQLVEERGRHNDR</sequence>
<dbReference type="GO" id="GO:0019752">
    <property type="term" value="P:carboxylic acid metabolic process"/>
    <property type="evidence" value="ECO:0007669"/>
    <property type="project" value="InterPro"/>
</dbReference>
<evidence type="ECO:0000256" key="2">
    <source>
        <dbReference type="ARBA" id="ARBA00009533"/>
    </source>
</evidence>
<keyword evidence="4 6" id="KW-0663">Pyridoxal phosphate</keyword>
<accession>A0AAJ2NMP2</accession>
<dbReference type="EMBL" id="JAWJAY010000001">
    <property type="protein sequence ID" value="MDV2884495.1"/>
    <property type="molecule type" value="Genomic_DNA"/>
</dbReference>
<evidence type="ECO:0000256" key="7">
    <source>
        <dbReference type="RuleBase" id="RU000382"/>
    </source>
</evidence>
<dbReference type="GO" id="GO:0030170">
    <property type="term" value="F:pyridoxal phosphate binding"/>
    <property type="evidence" value="ECO:0007669"/>
    <property type="project" value="InterPro"/>
</dbReference>
<evidence type="ECO:0000313" key="9">
    <source>
        <dbReference type="Proteomes" id="UP001285636"/>
    </source>
</evidence>